<accession>A0A345ZX47</accession>
<dbReference type="AlphaFoldDB" id="A0A345ZX47"/>
<evidence type="ECO:0000313" key="4">
    <source>
        <dbReference type="EMBL" id="AXK81494.1"/>
    </source>
</evidence>
<feature type="domain" description="BD-FAE-like" evidence="3">
    <location>
        <begin position="83"/>
        <end position="186"/>
    </location>
</feature>
<dbReference type="InterPro" id="IPR049492">
    <property type="entry name" value="BD-FAE-like_dom"/>
</dbReference>
<dbReference type="Proteomes" id="UP000254889">
    <property type="component" value="Chromosome"/>
</dbReference>
<name>A0A345ZX47_9HYPH</name>
<evidence type="ECO:0000256" key="2">
    <source>
        <dbReference type="SAM" id="MobiDB-lite"/>
    </source>
</evidence>
<evidence type="ECO:0000259" key="3">
    <source>
        <dbReference type="Pfam" id="PF20434"/>
    </source>
</evidence>
<dbReference type="GO" id="GO:0016787">
    <property type="term" value="F:hydrolase activity"/>
    <property type="evidence" value="ECO:0007669"/>
    <property type="project" value="UniProtKB-KW"/>
</dbReference>
<dbReference type="RefSeq" id="WP_115691873.1">
    <property type="nucleotide sequence ID" value="NZ_CP031417.1"/>
</dbReference>
<keyword evidence="1 4" id="KW-0378">Hydrolase</keyword>
<dbReference type="Pfam" id="PF20434">
    <property type="entry name" value="BD-FAE"/>
    <property type="match status" value="1"/>
</dbReference>
<feature type="region of interest" description="Disordered" evidence="2">
    <location>
        <begin position="1"/>
        <end position="21"/>
    </location>
</feature>
<dbReference type="SUPFAM" id="SSF53474">
    <property type="entry name" value="alpha/beta-Hydrolases"/>
    <property type="match status" value="1"/>
</dbReference>
<dbReference type="PANTHER" id="PTHR48081:SF33">
    <property type="entry name" value="KYNURENINE FORMAMIDASE"/>
    <property type="match status" value="1"/>
</dbReference>
<reference evidence="4 5" key="1">
    <citation type="submission" date="2018-07" db="EMBL/GenBank/DDBJ databases">
        <authorList>
            <person name="Quirk P.G."/>
            <person name="Krulwich T.A."/>
        </authorList>
    </citation>
    <scope>NUCLEOTIDE SEQUENCE [LARGE SCALE GENOMIC DNA]</scope>
    <source>
        <strain evidence="4 5">CC-BB4</strain>
    </source>
</reference>
<evidence type="ECO:0000313" key="5">
    <source>
        <dbReference type="Proteomes" id="UP000254889"/>
    </source>
</evidence>
<proteinExistence type="predicted"/>
<keyword evidence="5" id="KW-1185">Reference proteome</keyword>
<dbReference type="KEGG" id="ptaw:DW352_13825"/>
<dbReference type="EMBL" id="CP031417">
    <property type="protein sequence ID" value="AXK81494.1"/>
    <property type="molecule type" value="Genomic_DNA"/>
</dbReference>
<gene>
    <name evidence="4" type="ORF">DW352_13825</name>
</gene>
<dbReference type="InterPro" id="IPR050300">
    <property type="entry name" value="GDXG_lipolytic_enzyme"/>
</dbReference>
<evidence type="ECO:0000256" key="1">
    <source>
        <dbReference type="ARBA" id="ARBA00022801"/>
    </source>
</evidence>
<protein>
    <submittedName>
        <fullName evidence="4">Alpha/beta hydrolase</fullName>
    </submittedName>
</protein>
<dbReference type="PANTHER" id="PTHR48081">
    <property type="entry name" value="AB HYDROLASE SUPERFAMILY PROTEIN C4A8.06C"/>
    <property type="match status" value="1"/>
</dbReference>
<dbReference type="InterPro" id="IPR029058">
    <property type="entry name" value="AB_hydrolase_fold"/>
</dbReference>
<sequence>MEALKTVSQQSLSEASATNSPALHLSPEDWARLSAVNARWNDDIVKNRAVVLEVYSPLVRHPENATIALTRDIAYGTDPRQCLDVFAPPGAEKAPVLVFVHGGAFTRGSKSVNGDIYDNVLYWFARQGFIGVNIEYRLAPAAPFPAGAQDTALAVDWIAANIARYGGDPDRIVLMGHSAGGSHVASYLLDPEIGVTPHPAVKAAILVSARLKLETLPGNPNAKNVAAYAGDDPEALARRSAITHVERCRWPVFIAIAENENRFLDSYGLEFAARLGMVRGAVPHVVQMLGHNHTSTVAHFNTKEEWLGRQLLEFLAPYL</sequence>
<dbReference type="Gene3D" id="3.40.50.1820">
    <property type="entry name" value="alpha/beta hydrolase"/>
    <property type="match status" value="1"/>
</dbReference>
<organism evidence="4 5">
    <name type="scientific">Pseudolabrys taiwanensis</name>
    <dbReference type="NCBI Taxonomy" id="331696"/>
    <lineage>
        <taxon>Bacteria</taxon>
        <taxon>Pseudomonadati</taxon>
        <taxon>Pseudomonadota</taxon>
        <taxon>Alphaproteobacteria</taxon>
        <taxon>Hyphomicrobiales</taxon>
        <taxon>Xanthobacteraceae</taxon>
        <taxon>Pseudolabrys</taxon>
    </lineage>
</organism>
<dbReference type="OrthoDB" id="9771666at2"/>